<accession>A0A3L6SN72</accession>
<organism evidence="1 2">
    <name type="scientific">Panicum miliaceum</name>
    <name type="common">Proso millet</name>
    <name type="synonym">Broomcorn millet</name>
    <dbReference type="NCBI Taxonomy" id="4540"/>
    <lineage>
        <taxon>Eukaryota</taxon>
        <taxon>Viridiplantae</taxon>
        <taxon>Streptophyta</taxon>
        <taxon>Embryophyta</taxon>
        <taxon>Tracheophyta</taxon>
        <taxon>Spermatophyta</taxon>
        <taxon>Magnoliopsida</taxon>
        <taxon>Liliopsida</taxon>
        <taxon>Poales</taxon>
        <taxon>Poaceae</taxon>
        <taxon>PACMAD clade</taxon>
        <taxon>Panicoideae</taxon>
        <taxon>Panicodae</taxon>
        <taxon>Paniceae</taxon>
        <taxon>Panicinae</taxon>
        <taxon>Panicum</taxon>
        <taxon>Panicum sect. Panicum</taxon>
    </lineage>
</organism>
<dbReference type="Pfam" id="PF04827">
    <property type="entry name" value="Plant_tran"/>
    <property type="match status" value="1"/>
</dbReference>
<dbReference type="AlphaFoldDB" id="A0A3L6SN72"/>
<evidence type="ECO:0000313" key="2">
    <source>
        <dbReference type="Proteomes" id="UP000275267"/>
    </source>
</evidence>
<gene>
    <name evidence="1" type="ORF">C2845_PM07G17760</name>
</gene>
<protein>
    <submittedName>
        <fullName evidence="1">Nuclease HARBI1</fullName>
    </submittedName>
</protein>
<evidence type="ECO:0000313" key="1">
    <source>
        <dbReference type="EMBL" id="RLN24092.1"/>
    </source>
</evidence>
<dbReference type="PANTHER" id="PTHR47150:SF7">
    <property type="entry name" value="NUCLEASE"/>
    <property type="match status" value="1"/>
</dbReference>
<dbReference type="STRING" id="4540.A0A3L6SN72"/>
<dbReference type="Proteomes" id="UP000275267">
    <property type="component" value="Unassembled WGS sequence"/>
</dbReference>
<keyword evidence="2" id="KW-1185">Reference proteome</keyword>
<reference evidence="2" key="1">
    <citation type="journal article" date="2019" name="Nat. Commun.">
        <title>The genome of broomcorn millet.</title>
        <authorList>
            <person name="Zou C."/>
            <person name="Miki D."/>
            <person name="Li D."/>
            <person name="Tang Q."/>
            <person name="Xiao L."/>
            <person name="Rajput S."/>
            <person name="Deng P."/>
            <person name="Jia W."/>
            <person name="Huang R."/>
            <person name="Zhang M."/>
            <person name="Sun Y."/>
            <person name="Hu J."/>
            <person name="Fu X."/>
            <person name="Schnable P.S."/>
            <person name="Li F."/>
            <person name="Zhang H."/>
            <person name="Feng B."/>
            <person name="Zhu X."/>
            <person name="Liu R."/>
            <person name="Schnable J.C."/>
            <person name="Zhu J.-K."/>
            <person name="Zhang H."/>
        </authorList>
    </citation>
    <scope>NUCLEOTIDE SEQUENCE [LARGE SCALE GENOMIC DNA]</scope>
</reference>
<dbReference type="EMBL" id="PQIB02000004">
    <property type="protein sequence ID" value="RLN24092.1"/>
    <property type="molecule type" value="Genomic_DNA"/>
</dbReference>
<comment type="caution">
    <text evidence="1">The sequence shown here is derived from an EMBL/GenBank/DDBJ whole genome shotgun (WGS) entry which is preliminary data.</text>
</comment>
<proteinExistence type="predicted"/>
<dbReference type="InterPro" id="IPR006912">
    <property type="entry name" value="Harbinger_derived_prot"/>
</dbReference>
<sequence>MTSLVELFFDDSSSDDDDDFDFVTAMLVDIKSNRSKHGGSVMGRAVVRRKKQAGHIKLMEDYFVDAPVFGPRTFRRRFRMSRDLFMHIAKAVEAHCPYFVQKRNASGELCHSALKKIAASVRMLAYGCPADVIDDWIHIAESTVIKSLKKFVKSVIEIFGEHYLREPNVEDTARLMQMSESKGFRGMLGCIDCMHWRWKNCPAAWHGQFTGHCHDPTIILEAVASNDLWIWHAYFGMPGSHNDLNVLQRSPLFARLARGEAPSVTFEINGHQYTKGYYLADGIYPSWATFLKSI</sequence>
<name>A0A3L6SN72_PANMI</name>
<dbReference type="PANTHER" id="PTHR47150">
    <property type="entry name" value="OS12G0169200 PROTEIN"/>
    <property type="match status" value="1"/>
</dbReference>
<dbReference type="OrthoDB" id="666756at2759"/>